<dbReference type="HOGENOM" id="CLU_2866803_0_0_6"/>
<proteinExistence type="predicted"/>
<sequence length="64" mass="7644">MSPYMLLPEYLAKKEIIANQKRLSRAGIYGGLELFVNILRWEQDSLFHKKQAEYYATYQHLSMF</sequence>
<name>A0A077NFN6_XENBV</name>
<evidence type="ECO:0000313" key="2">
    <source>
        <dbReference type="Proteomes" id="UP000028511"/>
    </source>
</evidence>
<organism evidence="1 2">
    <name type="scientific">Xenorhabdus bovienii str. puntauvense</name>
    <dbReference type="NCBI Taxonomy" id="1398201"/>
    <lineage>
        <taxon>Bacteria</taxon>
        <taxon>Pseudomonadati</taxon>
        <taxon>Pseudomonadota</taxon>
        <taxon>Gammaproteobacteria</taxon>
        <taxon>Enterobacterales</taxon>
        <taxon>Morganellaceae</taxon>
        <taxon>Xenorhabdus</taxon>
    </lineage>
</organism>
<reference evidence="1" key="1">
    <citation type="submission" date="2013-07" db="EMBL/GenBank/DDBJ databases">
        <title>Sub-species coevolution in mutualistic symbiosis.</title>
        <authorList>
            <person name="Murfin K."/>
            <person name="Klassen J."/>
            <person name="Lee M."/>
            <person name="Forst S."/>
            <person name="Stock P."/>
            <person name="Goodrich-Blair H."/>
        </authorList>
    </citation>
    <scope>NUCLEOTIDE SEQUENCE [LARGE SCALE GENOMIC DNA]</scope>
    <source>
        <strain evidence="1">Puntauvense</strain>
    </source>
</reference>
<gene>
    <name evidence="1" type="ORF">XBP1_2480070</name>
</gene>
<dbReference type="AlphaFoldDB" id="A0A077NFN6"/>
<dbReference type="Proteomes" id="UP000028511">
    <property type="component" value="Unassembled WGS sequence"/>
</dbReference>
<protein>
    <submittedName>
        <fullName evidence="1">Uncharacterized protein</fullName>
    </submittedName>
</protein>
<accession>A0A077NFN6</accession>
<evidence type="ECO:0000313" key="1">
    <source>
        <dbReference type="EMBL" id="CDG97178.1"/>
    </source>
</evidence>
<comment type="caution">
    <text evidence="1">The sequence shown here is derived from an EMBL/GenBank/DDBJ whole genome shotgun (WGS) entry which is preliminary data.</text>
</comment>
<dbReference type="EMBL" id="CBSW010000166">
    <property type="protein sequence ID" value="CDG97178.1"/>
    <property type="molecule type" value="Genomic_DNA"/>
</dbReference>